<keyword evidence="2 4" id="KW-0808">Transferase</keyword>
<dbReference type="CDD" id="cd02440">
    <property type="entry name" value="AdoMet_MTases"/>
    <property type="match status" value="1"/>
</dbReference>
<dbReference type="InterPro" id="IPR041698">
    <property type="entry name" value="Methyltransf_25"/>
</dbReference>
<organism evidence="4 5">
    <name type="scientific">Rhodopseudomonas pseudopalustris</name>
    <dbReference type="NCBI Taxonomy" id="1513892"/>
    <lineage>
        <taxon>Bacteria</taxon>
        <taxon>Pseudomonadati</taxon>
        <taxon>Pseudomonadota</taxon>
        <taxon>Alphaproteobacteria</taxon>
        <taxon>Hyphomicrobiales</taxon>
        <taxon>Nitrobacteraceae</taxon>
        <taxon>Rhodopseudomonas</taxon>
    </lineage>
</organism>
<dbReference type="Proteomes" id="UP000199615">
    <property type="component" value="Unassembled WGS sequence"/>
</dbReference>
<keyword evidence="1 4" id="KW-0489">Methyltransferase</keyword>
<sequence length="200" mass="21885">MTDAFDAATLRFYRGNADAYAERKPPLDGPLTRFLAELPRGAAILELGCGAGYQAEAMLAAGFDVHPTDGSAEMAATASRRLGRPVATLLFHQLDAVEAYDGVWAYACLLHVPRDELAGVLARIRRALKPGGLFYASFKSGEDEGRDRLARYYNYPSEPWLRQCYAEAGPWASIAVDTSSGKGFDQEQAHFLHVTARKPE</sequence>
<evidence type="ECO:0000256" key="2">
    <source>
        <dbReference type="ARBA" id="ARBA00022679"/>
    </source>
</evidence>
<accession>A0A1H8W1P5</accession>
<dbReference type="RefSeq" id="WP_092685730.1">
    <property type="nucleotide sequence ID" value="NZ_FODT01000010.1"/>
</dbReference>
<dbReference type="PANTHER" id="PTHR43861:SF1">
    <property type="entry name" value="TRANS-ACONITATE 2-METHYLTRANSFERASE"/>
    <property type="match status" value="1"/>
</dbReference>
<dbReference type="Pfam" id="PF13649">
    <property type="entry name" value="Methyltransf_25"/>
    <property type="match status" value="1"/>
</dbReference>
<evidence type="ECO:0000256" key="1">
    <source>
        <dbReference type="ARBA" id="ARBA00022603"/>
    </source>
</evidence>
<keyword evidence="5" id="KW-1185">Reference proteome</keyword>
<dbReference type="InterPro" id="IPR029063">
    <property type="entry name" value="SAM-dependent_MTases_sf"/>
</dbReference>
<proteinExistence type="predicted"/>
<evidence type="ECO:0000313" key="5">
    <source>
        <dbReference type="Proteomes" id="UP000199615"/>
    </source>
</evidence>
<dbReference type="AlphaFoldDB" id="A0A1H8W1P5"/>
<name>A0A1H8W1P5_9BRAD</name>
<reference evidence="5" key="1">
    <citation type="submission" date="2016-10" db="EMBL/GenBank/DDBJ databases">
        <authorList>
            <person name="Varghese N."/>
            <person name="Submissions S."/>
        </authorList>
    </citation>
    <scope>NUCLEOTIDE SEQUENCE [LARGE SCALE GENOMIC DNA]</scope>
    <source>
        <strain evidence="5">DSM 123</strain>
    </source>
</reference>
<dbReference type="GO" id="GO:0032259">
    <property type="term" value="P:methylation"/>
    <property type="evidence" value="ECO:0007669"/>
    <property type="project" value="UniProtKB-KW"/>
</dbReference>
<dbReference type="PANTHER" id="PTHR43861">
    <property type="entry name" value="TRANS-ACONITATE 2-METHYLTRANSFERASE-RELATED"/>
    <property type="match status" value="1"/>
</dbReference>
<dbReference type="Gene3D" id="3.40.50.150">
    <property type="entry name" value="Vaccinia Virus protein VP39"/>
    <property type="match status" value="1"/>
</dbReference>
<dbReference type="SUPFAM" id="SSF53335">
    <property type="entry name" value="S-adenosyl-L-methionine-dependent methyltransferases"/>
    <property type="match status" value="1"/>
</dbReference>
<gene>
    <name evidence="4" type="ORF">SAMN05444123_110119</name>
</gene>
<evidence type="ECO:0000313" key="4">
    <source>
        <dbReference type="EMBL" id="SEP21427.1"/>
    </source>
</evidence>
<feature type="domain" description="Methyltransferase" evidence="3">
    <location>
        <begin position="44"/>
        <end position="132"/>
    </location>
</feature>
<protein>
    <submittedName>
        <fullName evidence="4">Methyltransferase domain-containing protein</fullName>
    </submittedName>
</protein>
<dbReference type="OrthoDB" id="9804312at2"/>
<evidence type="ECO:0000259" key="3">
    <source>
        <dbReference type="Pfam" id="PF13649"/>
    </source>
</evidence>
<dbReference type="GO" id="GO:0008168">
    <property type="term" value="F:methyltransferase activity"/>
    <property type="evidence" value="ECO:0007669"/>
    <property type="project" value="UniProtKB-KW"/>
</dbReference>
<dbReference type="EMBL" id="FODT01000010">
    <property type="protein sequence ID" value="SEP21427.1"/>
    <property type="molecule type" value="Genomic_DNA"/>
</dbReference>